<evidence type="ECO:0000313" key="2">
    <source>
        <dbReference type="EMBL" id="RUT32774.1"/>
    </source>
</evidence>
<dbReference type="RefSeq" id="WP_127187731.1">
    <property type="nucleotide sequence ID" value="NZ_RZNJ01000002.1"/>
</dbReference>
<accession>A0A433XFJ2</accession>
<dbReference type="PANTHER" id="PTHR35864">
    <property type="entry name" value="ZINC METALLOPROTEASE MJ0611-RELATED"/>
    <property type="match status" value="1"/>
</dbReference>
<keyword evidence="1" id="KW-1133">Transmembrane helix</keyword>
<evidence type="ECO:0008006" key="4">
    <source>
        <dbReference type="Google" id="ProtNLM"/>
    </source>
</evidence>
<comment type="caution">
    <text evidence="2">The sequence shown here is derived from an EMBL/GenBank/DDBJ whole genome shotgun (WGS) entry which is preliminary data.</text>
</comment>
<organism evidence="2 3">
    <name type="scientific">Arsenicitalea aurantiaca</name>
    <dbReference type="NCBI Taxonomy" id="1783274"/>
    <lineage>
        <taxon>Bacteria</taxon>
        <taxon>Pseudomonadati</taxon>
        <taxon>Pseudomonadota</taxon>
        <taxon>Alphaproteobacteria</taxon>
        <taxon>Hyphomicrobiales</taxon>
        <taxon>Devosiaceae</taxon>
        <taxon>Arsenicitalea</taxon>
    </lineage>
</organism>
<feature type="transmembrane region" description="Helical" evidence="1">
    <location>
        <begin position="56"/>
        <end position="75"/>
    </location>
</feature>
<feature type="transmembrane region" description="Helical" evidence="1">
    <location>
        <begin position="171"/>
        <end position="188"/>
    </location>
</feature>
<name>A0A433XFJ2_9HYPH</name>
<sequence>MLTEISMPQIMMRIIAMVVLMAVHGFSLALLARAFGDRGPQYDGRLTLNPLNHLNVLGLVAGIAGRTGWIIPMDIAPKDVRDGRAGIVAIVVLSLLVLIGFGMLVLQARILAASLLDPTISNYVVMGMTTIADCAAWFAVFNLLPLPPLTGGLILAAFAPRAAAAIAKQSFWIGSAIVILMVLTRGTWMQPLVTPVRNLVFLGFGG</sequence>
<evidence type="ECO:0000256" key="1">
    <source>
        <dbReference type="SAM" id="Phobius"/>
    </source>
</evidence>
<keyword evidence="1" id="KW-0472">Membrane</keyword>
<dbReference type="OrthoDB" id="9800627at2"/>
<proteinExistence type="predicted"/>
<feature type="transmembrane region" description="Helical" evidence="1">
    <location>
        <begin position="12"/>
        <end position="36"/>
    </location>
</feature>
<gene>
    <name evidence="2" type="ORF">EMQ25_06425</name>
</gene>
<dbReference type="InterPro" id="IPR052348">
    <property type="entry name" value="Metallopeptidase_M50B"/>
</dbReference>
<evidence type="ECO:0000313" key="3">
    <source>
        <dbReference type="Proteomes" id="UP000281547"/>
    </source>
</evidence>
<feature type="transmembrane region" description="Helical" evidence="1">
    <location>
        <begin position="87"/>
        <end position="116"/>
    </location>
</feature>
<protein>
    <recommendedName>
        <fullName evidence="4">Site-2 protease family protein</fullName>
    </recommendedName>
</protein>
<reference evidence="2 3" key="1">
    <citation type="journal article" date="2016" name="Int. J. Syst. Evol. Microbiol.">
        <title>Arsenicitalea aurantiaca gen. nov., sp. nov., a new member of the family Hyphomicrobiaceae, isolated from high-arsenic sediment.</title>
        <authorList>
            <person name="Mu Y."/>
            <person name="Zhou L."/>
            <person name="Zeng X.C."/>
            <person name="Liu L."/>
            <person name="Pan Y."/>
            <person name="Chen X."/>
            <person name="Wang J."/>
            <person name="Li S."/>
            <person name="Li W.J."/>
            <person name="Wang Y."/>
        </authorList>
    </citation>
    <scope>NUCLEOTIDE SEQUENCE [LARGE SCALE GENOMIC DNA]</scope>
    <source>
        <strain evidence="2 3">42-50</strain>
    </source>
</reference>
<dbReference type="PANTHER" id="PTHR35864:SF1">
    <property type="entry name" value="ZINC METALLOPROTEASE YWHC-RELATED"/>
    <property type="match status" value="1"/>
</dbReference>
<keyword evidence="3" id="KW-1185">Reference proteome</keyword>
<dbReference type="AlphaFoldDB" id="A0A433XFJ2"/>
<keyword evidence="1" id="KW-0812">Transmembrane</keyword>
<dbReference type="EMBL" id="RZNJ01000002">
    <property type="protein sequence ID" value="RUT32774.1"/>
    <property type="molecule type" value="Genomic_DNA"/>
</dbReference>
<dbReference type="Proteomes" id="UP000281547">
    <property type="component" value="Unassembled WGS sequence"/>
</dbReference>
<feature type="transmembrane region" description="Helical" evidence="1">
    <location>
        <begin position="136"/>
        <end position="159"/>
    </location>
</feature>